<evidence type="ECO:0000313" key="1">
    <source>
        <dbReference type="EMBL" id="SCG77146.1"/>
    </source>
</evidence>
<accession>A0A1C5K470</accession>
<reference evidence="2" key="1">
    <citation type="submission" date="2016-06" db="EMBL/GenBank/DDBJ databases">
        <authorList>
            <person name="Varghese N."/>
            <person name="Submissions Spin"/>
        </authorList>
    </citation>
    <scope>NUCLEOTIDE SEQUENCE [LARGE SCALE GENOMIC DNA]</scope>
    <source>
        <strain evidence="2">DSM 43819</strain>
    </source>
</reference>
<dbReference type="OrthoDB" id="3380505at2"/>
<evidence type="ECO:0000313" key="2">
    <source>
        <dbReference type="Proteomes" id="UP000198221"/>
    </source>
</evidence>
<dbReference type="RefSeq" id="WP_157746580.1">
    <property type="nucleotide sequence ID" value="NZ_LT607754.1"/>
</dbReference>
<gene>
    <name evidence="1" type="ORF">GA0070613_6162</name>
</gene>
<dbReference type="Proteomes" id="UP000198221">
    <property type="component" value="Chromosome I"/>
</dbReference>
<dbReference type="AlphaFoldDB" id="A0A1C5K470"/>
<dbReference type="EMBL" id="LT607754">
    <property type="protein sequence ID" value="SCG77146.1"/>
    <property type="molecule type" value="Genomic_DNA"/>
</dbReference>
<sequence>MARTDIHRPERVQQRDPLVRHWFTDTHEHGSGPCDLDEFLASPGWNRTRCYRQPSAQAPNLCGCQLCTFQSHRKLARRQERVAWHAIRRQILAEHRGGERDIDVPPIRGKAW</sequence>
<name>A0A1C5K470_9ACTN</name>
<keyword evidence="2" id="KW-1185">Reference proteome</keyword>
<protein>
    <submittedName>
        <fullName evidence="1">Uncharacterized protein</fullName>
    </submittedName>
</protein>
<organism evidence="1 2">
    <name type="scientific">Micromonospora inositola</name>
    <dbReference type="NCBI Taxonomy" id="47865"/>
    <lineage>
        <taxon>Bacteria</taxon>
        <taxon>Bacillati</taxon>
        <taxon>Actinomycetota</taxon>
        <taxon>Actinomycetes</taxon>
        <taxon>Micromonosporales</taxon>
        <taxon>Micromonosporaceae</taxon>
        <taxon>Micromonospora</taxon>
    </lineage>
</organism>
<proteinExistence type="predicted"/>